<evidence type="ECO:0000256" key="4">
    <source>
        <dbReference type="ARBA" id="ARBA00022898"/>
    </source>
</evidence>
<dbReference type="GO" id="GO:0008153">
    <property type="term" value="P:4-aminobenzoate biosynthetic process"/>
    <property type="evidence" value="ECO:0007669"/>
    <property type="project" value="TreeGrafter"/>
</dbReference>
<dbReference type="FunFam" id="3.20.10.10:FF:000002">
    <property type="entry name" value="D-alanine aminotransferase"/>
    <property type="match status" value="1"/>
</dbReference>
<evidence type="ECO:0000256" key="3">
    <source>
        <dbReference type="ARBA" id="ARBA00011738"/>
    </source>
</evidence>
<accession>A0A5B8RCI3</accession>
<proteinExistence type="inferred from homology"/>
<reference evidence="10" key="1">
    <citation type="submission" date="2019-06" db="EMBL/GenBank/DDBJ databases">
        <authorList>
            <person name="Murdoch R.W."/>
            <person name="Fathepure B."/>
        </authorList>
    </citation>
    <scope>NUCLEOTIDE SEQUENCE</scope>
</reference>
<evidence type="ECO:0000256" key="6">
    <source>
        <dbReference type="ARBA" id="ARBA00023239"/>
    </source>
</evidence>
<comment type="cofactor">
    <cofactor evidence="1">
        <name>pyridoxal 5'-phosphate</name>
        <dbReference type="ChEBI" id="CHEBI:597326"/>
    </cofactor>
</comment>
<dbReference type="GO" id="GO:0046656">
    <property type="term" value="P:folic acid biosynthetic process"/>
    <property type="evidence" value="ECO:0007669"/>
    <property type="project" value="UniProtKB-KW"/>
</dbReference>
<comment type="pathway">
    <text evidence="7">Cofactor biosynthesis; tetrahydrofolate biosynthesis; 4-aminobenzoate from chorismate: step 2/2.</text>
</comment>
<comment type="similarity">
    <text evidence="2">Belongs to the class-IV pyridoxal-phosphate-dependent aminotransferase family.</text>
</comment>
<dbReference type="GO" id="GO:0008696">
    <property type="term" value="F:4-amino-4-deoxychorismate lyase activity"/>
    <property type="evidence" value="ECO:0007669"/>
    <property type="project" value="UniProtKB-EC"/>
</dbReference>
<evidence type="ECO:0000256" key="2">
    <source>
        <dbReference type="ARBA" id="ARBA00009320"/>
    </source>
</evidence>
<evidence type="ECO:0000256" key="8">
    <source>
        <dbReference type="ARBA" id="ARBA00035676"/>
    </source>
</evidence>
<dbReference type="InterPro" id="IPR017824">
    <property type="entry name" value="Aminodeoxychorismate_lyase_IV"/>
</dbReference>
<dbReference type="Gene3D" id="3.30.470.10">
    <property type="match status" value="1"/>
</dbReference>
<dbReference type="NCBIfam" id="TIGR03461">
    <property type="entry name" value="pabC_Proteo"/>
    <property type="match status" value="1"/>
</dbReference>
<dbReference type="GO" id="GO:0030170">
    <property type="term" value="F:pyridoxal phosphate binding"/>
    <property type="evidence" value="ECO:0007669"/>
    <property type="project" value="InterPro"/>
</dbReference>
<organism evidence="10">
    <name type="scientific">uncultured organism</name>
    <dbReference type="NCBI Taxonomy" id="155900"/>
    <lineage>
        <taxon>unclassified sequences</taxon>
        <taxon>environmental samples</taxon>
    </lineage>
</organism>
<evidence type="ECO:0000256" key="9">
    <source>
        <dbReference type="ARBA" id="ARBA00049529"/>
    </source>
</evidence>
<dbReference type="Pfam" id="PF01063">
    <property type="entry name" value="Aminotran_4"/>
    <property type="match status" value="1"/>
</dbReference>
<dbReference type="InterPro" id="IPR050571">
    <property type="entry name" value="Class-IV_PLP-Dep_Aminotrnsfr"/>
</dbReference>
<dbReference type="InterPro" id="IPR043132">
    <property type="entry name" value="BCAT-like_C"/>
</dbReference>
<dbReference type="InterPro" id="IPR043131">
    <property type="entry name" value="BCAT-like_N"/>
</dbReference>
<dbReference type="EC" id="4.1.3.38" evidence="8"/>
<comment type="catalytic activity">
    <reaction evidence="9">
        <text>4-amino-4-deoxychorismate = 4-aminobenzoate + pyruvate + H(+)</text>
        <dbReference type="Rhea" id="RHEA:16201"/>
        <dbReference type="ChEBI" id="CHEBI:15361"/>
        <dbReference type="ChEBI" id="CHEBI:15378"/>
        <dbReference type="ChEBI" id="CHEBI:17836"/>
        <dbReference type="ChEBI" id="CHEBI:58406"/>
        <dbReference type="EC" id="4.1.3.38"/>
    </reaction>
</comment>
<name>A0A5B8RCI3_9ZZZZ</name>
<protein>
    <recommendedName>
        <fullName evidence="8">aminodeoxychorismate lyase</fullName>
        <ecNumber evidence="8">4.1.3.38</ecNumber>
    </recommendedName>
</protein>
<dbReference type="EMBL" id="MN079105">
    <property type="protein sequence ID" value="QEA05618.1"/>
    <property type="molecule type" value="Genomic_DNA"/>
</dbReference>
<dbReference type="PANTHER" id="PTHR42743">
    <property type="entry name" value="AMINO-ACID AMINOTRANSFERASE"/>
    <property type="match status" value="1"/>
</dbReference>
<evidence type="ECO:0000256" key="7">
    <source>
        <dbReference type="ARBA" id="ARBA00035633"/>
    </source>
</evidence>
<keyword evidence="5" id="KW-0289">Folate biosynthesis</keyword>
<keyword evidence="4" id="KW-0663">Pyridoxal phosphate</keyword>
<evidence type="ECO:0000256" key="5">
    <source>
        <dbReference type="ARBA" id="ARBA00022909"/>
    </source>
</evidence>
<evidence type="ECO:0000313" key="10">
    <source>
        <dbReference type="EMBL" id="QEA05618.1"/>
    </source>
</evidence>
<dbReference type="PANTHER" id="PTHR42743:SF2">
    <property type="entry name" value="AMINODEOXYCHORISMATE LYASE"/>
    <property type="match status" value="1"/>
</dbReference>
<dbReference type="NCBIfam" id="NF004761">
    <property type="entry name" value="PRK06092.1"/>
    <property type="match status" value="1"/>
</dbReference>
<keyword evidence="6 10" id="KW-0456">Lyase</keyword>
<dbReference type="InterPro" id="IPR001544">
    <property type="entry name" value="Aminotrans_IV"/>
</dbReference>
<dbReference type="AlphaFoldDB" id="A0A5B8RCI3"/>
<dbReference type="Gene3D" id="3.20.10.10">
    <property type="entry name" value="D-amino Acid Aminotransferase, subunit A, domain 2"/>
    <property type="match status" value="1"/>
</dbReference>
<gene>
    <name evidence="10" type="primary">pabC</name>
    <name evidence="10" type="ORF">KBTEX_01941</name>
</gene>
<comment type="subunit">
    <text evidence="3">Homodimer.</text>
</comment>
<evidence type="ECO:0000256" key="1">
    <source>
        <dbReference type="ARBA" id="ARBA00001933"/>
    </source>
</evidence>
<dbReference type="SUPFAM" id="SSF56752">
    <property type="entry name" value="D-aminoacid aminotransferase-like PLP-dependent enzymes"/>
    <property type="match status" value="1"/>
</dbReference>
<dbReference type="CDD" id="cd01559">
    <property type="entry name" value="ADCL_like"/>
    <property type="match status" value="1"/>
</dbReference>
<dbReference type="InterPro" id="IPR036038">
    <property type="entry name" value="Aminotransferase-like"/>
</dbReference>
<sequence length="278" mass="29899">MWRVDGRPGAAPPADDRGLAYGDGVFETVAVVDGRPALWPDHRARLARGCTRLGFAAPLERVDAEVAALAGQGDGVIKLIVTRGSGGRGYTPPTDAGPRVLARRGGVPERPVHWWREGITVHRCVTALAVQPALAGIKHLNRLEQVLARREWDDPGIAEGLMADTRGNVVAGTMSNVFARFDDILCTPPVADCGIAGVMRRRIIALAPRLGLRPRVRRLTWDGLARADELWLSNSLVGVWPVARLERRAWPEAAGARACIDALAAAGTIITPKGWHSP</sequence>